<keyword evidence="1" id="KW-0677">Repeat</keyword>
<gene>
    <name evidence="4" type="ORF">TBRA_LOCUS1058</name>
</gene>
<name>A0A6H5I2W9_9HYME</name>
<dbReference type="Proteomes" id="UP000479190">
    <property type="component" value="Unassembled WGS sequence"/>
</dbReference>
<dbReference type="GO" id="GO:0010468">
    <property type="term" value="P:regulation of gene expression"/>
    <property type="evidence" value="ECO:0007669"/>
    <property type="project" value="TreeGrafter"/>
</dbReference>
<feature type="repeat" description="ANK" evidence="3">
    <location>
        <begin position="23"/>
        <end position="55"/>
    </location>
</feature>
<evidence type="ECO:0000256" key="3">
    <source>
        <dbReference type="PROSITE-ProRule" id="PRU00023"/>
    </source>
</evidence>
<protein>
    <submittedName>
        <fullName evidence="4">Uncharacterized protein</fullName>
    </submittedName>
</protein>
<dbReference type="AlphaFoldDB" id="A0A6H5I2W9"/>
<dbReference type="InterPro" id="IPR002110">
    <property type="entry name" value="Ankyrin_rpt"/>
</dbReference>
<dbReference type="PROSITE" id="PS50088">
    <property type="entry name" value="ANK_REPEAT"/>
    <property type="match status" value="1"/>
</dbReference>
<dbReference type="SUPFAM" id="SSF48403">
    <property type="entry name" value="Ankyrin repeat"/>
    <property type="match status" value="1"/>
</dbReference>
<keyword evidence="5" id="KW-1185">Reference proteome</keyword>
<evidence type="ECO:0000256" key="1">
    <source>
        <dbReference type="ARBA" id="ARBA00022737"/>
    </source>
</evidence>
<dbReference type="SMART" id="SM00248">
    <property type="entry name" value="ANK"/>
    <property type="match status" value="2"/>
</dbReference>
<dbReference type="PANTHER" id="PTHR24124">
    <property type="entry name" value="ANKYRIN REPEAT FAMILY A"/>
    <property type="match status" value="1"/>
</dbReference>
<dbReference type="InterPro" id="IPR036770">
    <property type="entry name" value="Ankyrin_rpt-contain_sf"/>
</dbReference>
<proteinExistence type="predicted"/>
<dbReference type="Pfam" id="PF13857">
    <property type="entry name" value="Ank_5"/>
    <property type="match status" value="1"/>
</dbReference>
<keyword evidence="2 3" id="KW-0040">ANK repeat</keyword>
<dbReference type="PANTHER" id="PTHR24124:SF14">
    <property type="entry name" value="CHROMOSOME UNDETERMINED SCAFFOLD_25, WHOLE GENOME SHOTGUN SEQUENCE"/>
    <property type="match status" value="1"/>
</dbReference>
<reference evidence="4 5" key="1">
    <citation type="submission" date="2020-02" db="EMBL/GenBank/DDBJ databases">
        <authorList>
            <person name="Ferguson B K."/>
        </authorList>
    </citation>
    <scope>NUCLEOTIDE SEQUENCE [LARGE SCALE GENOMIC DNA]</scope>
</reference>
<dbReference type="EMBL" id="CADCXV010000225">
    <property type="protein sequence ID" value="CAB0028951.1"/>
    <property type="molecule type" value="Genomic_DNA"/>
</dbReference>
<evidence type="ECO:0000256" key="2">
    <source>
        <dbReference type="ARBA" id="ARBA00023043"/>
    </source>
</evidence>
<dbReference type="OrthoDB" id="5406014at2759"/>
<sequence length="220" mass="24959">MKVFFKINNGIYQPMQVNARDNKGNTALHLAVECHNVKAVELLLSNGADPNLANEDRLTPMHIMCKINNDDELVKIFFKINDKRKQAVKVDAKDKLGRTPLQWAVASLKLHAHLNSLFGKSEVFRSNEERYNSRTRSKDGRLRCSAGRHRRTSDAFALGEEETEGDYTAIRSQQLYLYNTDLLARTTIITHAILDFNERFHGTAATKSTRDGIGKVLTRT</sequence>
<accession>A0A6H5I2W9</accession>
<dbReference type="Gene3D" id="1.25.40.20">
    <property type="entry name" value="Ankyrin repeat-containing domain"/>
    <property type="match status" value="1"/>
</dbReference>
<evidence type="ECO:0000313" key="5">
    <source>
        <dbReference type="Proteomes" id="UP000479190"/>
    </source>
</evidence>
<evidence type="ECO:0000313" key="4">
    <source>
        <dbReference type="EMBL" id="CAB0028951.1"/>
    </source>
</evidence>
<dbReference type="GO" id="GO:0005634">
    <property type="term" value="C:nucleus"/>
    <property type="evidence" value="ECO:0007669"/>
    <property type="project" value="TreeGrafter"/>
</dbReference>
<organism evidence="4 5">
    <name type="scientific">Trichogramma brassicae</name>
    <dbReference type="NCBI Taxonomy" id="86971"/>
    <lineage>
        <taxon>Eukaryota</taxon>
        <taxon>Metazoa</taxon>
        <taxon>Ecdysozoa</taxon>
        <taxon>Arthropoda</taxon>
        <taxon>Hexapoda</taxon>
        <taxon>Insecta</taxon>
        <taxon>Pterygota</taxon>
        <taxon>Neoptera</taxon>
        <taxon>Endopterygota</taxon>
        <taxon>Hymenoptera</taxon>
        <taxon>Apocrita</taxon>
        <taxon>Proctotrupomorpha</taxon>
        <taxon>Chalcidoidea</taxon>
        <taxon>Trichogrammatidae</taxon>
        <taxon>Trichogramma</taxon>
    </lineage>
</organism>
<dbReference type="PROSITE" id="PS50297">
    <property type="entry name" value="ANK_REP_REGION"/>
    <property type="match status" value="1"/>
</dbReference>